<evidence type="ECO:0000259" key="2">
    <source>
        <dbReference type="Pfam" id="PF07883"/>
    </source>
</evidence>
<proteinExistence type="predicted"/>
<dbReference type="PANTHER" id="PTHR38599">
    <property type="entry name" value="CUPIN DOMAIN PROTEIN (AFU_ORTHOLOGUE AFUA_3G13620)"/>
    <property type="match status" value="1"/>
</dbReference>
<dbReference type="InterPro" id="IPR011051">
    <property type="entry name" value="RmlC_Cupin_sf"/>
</dbReference>
<gene>
    <name evidence="3" type="ORF">V0R53_05795</name>
</gene>
<keyword evidence="4" id="KW-1185">Reference proteome</keyword>
<dbReference type="InterPro" id="IPR013096">
    <property type="entry name" value="Cupin_2"/>
</dbReference>
<comment type="caution">
    <text evidence="3">The sequence shown here is derived from an EMBL/GenBank/DDBJ whole genome shotgun (WGS) entry which is preliminary data.</text>
</comment>
<sequence length="136" mass="14485">MRTGSLFFFVTLACTTAVHAQSPGASAPPPSVTPVMTQTLPEYPGKEVLILEVQYPPGGADPVHRHDAHGFVYVLEGSVVMGVKGGKEVTLMPGQSFYEGPQDVHTVGRNASQEKPAKFVVFLLKDADKPALLPAQ</sequence>
<evidence type="ECO:0000313" key="3">
    <source>
        <dbReference type="EMBL" id="MEE1865902.1"/>
    </source>
</evidence>
<evidence type="ECO:0000256" key="1">
    <source>
        <dbReference type="SAM" id="SignalP"/>
    </source>
</evidence>
<name>A0AB35WR70_9PSED</name>
<accession>A0AB35WR70</accession>
<dbReference type="AlphaFoldDB" id="A0AB35WR70"/>
<dbReference type="RefSeq" id="WP_136475826.1">
    <property type="nucleotide sequence ID" value="NZ_JAZDCU010000003.1"/>
</dbReference>
<dbReference type="EMBL" id="JAZDQP010000003">
    <property type="protein sequence ID" value="MEE1865902.1"/>
    <property type="molecule type" value="Genomic_DNA"/>
</dbReference>
<reference evidence="3 4" key="1">
    <citation type="submission" date="2024-01" db="EMBL/GenBank/DDBJ databases">
        <title>Unpublished Manusciprt.</title>
        <authorList>
            <person name="Duman M."/>
            <person name="Valdes E.G."/>
            <person name="Ajmi N."/>
            <person name="Altun S."/>
            <person name="Saticioglu I.B."/>
        </authorList>
    </citation>
    <scope>NUCLEOTIDE SEQUENCE [LARGE SCALE GENOMIC DNA]</scope>
    <source>
        <strain evidence="3 4">120P</strain>
    </source>
</reference>
<feature type="chain" id="PRO_5044194526" evidence="1">
    <location>
        <begin position="21"/>
        <end position="136"/>
    </location>
</feature>
<dbReference type="InterPro" id="IPR014710">
    <property type="entry name" value="RmlC-like_jellyroll"/>
</dbReference>
<feature type="domain" description="Cupin type-2" evidence="2">
    <location>
        <begin position="52"/>
        <end position="121"/>
    </location>
</feature>
<keyword evidence="1" id="KW-0732">Signal</keyword>
<feature type="signal peptide" evidence="1">
    <location>
        <begin position="1"/>
        <end position="20"/>
    </location>
</feature>
<dbReference type="Pfam" id="PF07883">
    <property type="entry name" value="Cupin_2"/>
    <property type="match status" value="1"/>
</dbReference>
<dbReference type="CDD" id="cd02234">
    <property type="entry name" value="cupin_BLR7677-like"/>
    <property type="match status" value="1"/>
</dbReference>
<dbReference type="Proteomes" id="UP001307839">
    <property type="component" value="Unassembled WGS sequence"/>
</dbReference>
<dbReference type="Gene3D" id="2.60.120.10">
    <property type="entry name" value="Jelly Rolls"/>
    <property type="match status" value="1"/>
</dbReference>
<dbReference type="PANTHER" id="PTHR38599:SF1">
    <property type="entry name" value="CUPIN DOMAIN PROTEIN (AFU_ORTHOLOGUE AFUA_3G13620)"/>
    <property type="match status" value="1"/>
</dbReference>
<protein>
    <submittedName>
        <fullName evidence="3">Cupin domain-containing protein</fullName>
    </submittedName>
</protein>
<organism evidence="3 4">
    <name type="scientific">Pseudomonas auratipiscis</name>
    <dbReference type="NCBI Taxonomy" id="3115853"/>
    <lineage>
        <taxon>Bacteria</taxon>
        <taxon>Pseudomonadati</taxon>
        <taxon>Pseudomonadota</taxon>
        <taxon>Gammaproteobacteria</taxon>
        <taxon>Pseudomonadales</taxon>
        <taxon>Pseudomonadaceae</taxon>
        <taxon>Pseudomonas</taxon>
    </lineage>
</organism>
<evidence type="ECO:0000313" key="4">
    <source>
        <dbReference type="Proteomes" id="UP001307839"/>
    </source>
</evidence>
<dbReference type="SUPFAM" id="SSF51182">
    <property type="entry name" value="RmlC-like cupins"/>
    <property type="match status" value="1"/>
</dbReference>